<name>A0A2D4FQ69_MICCO</name>
<dbReference type="EMBL" id="IACJ01085938">
    <property type="protein sequence ID" value="LAA49610.1"/>
    <property type="molecule type" value="Transcribed_RNA"/>
</dbReference>
<accession>A0A2D4FQ69</accession>
<organism evidence="1">
    <name type="scientific">Micrurus corallinus</name>
    <name type="common">Brazilian coral snake</name>
    <dbReference type="NCBI Taxonomy" id="54390"/>
    <lineage>
        <taxon>Eukaryota</taxon>
        <taxon>Metazoa</taxon>
        <taxon>Chordata</taxon>
        <taxon>Craniata</taxon>
        <taxon>Vertebrata</taxon>
        <taxon>Euteleostomi</taxon>
        <taxon>Lepidosauria</taxon>
        <taxon>Squamata</taxon>
        <taxon>Bifurcata</taxon>
        <taxon>Unidentata</taxon>
        <taxon>Episquamata</taxon>
        <taxon>Toxicofera</taxon>
        <taxon>Serpentes</taxon>
        <taxon>Colubroidea</taxon>
        <taxon>Elapidae</taxon>
        <taxon>Elapinae</taxon>
        <taxon>Micrurus</taxon>
    </lineage>
</organism>
<reference evidence="1" key="1">
    <citation type="submission" date="2017-07" db="EMBL/GenBank/DDBJ databases">
        <authorList>
            <person name="Mikheyev A."/>
            <person name="Grau M."/>
        </authorList>
    </citation>
    <scope>NUCLEOTIDE SEQUENCE</scope>
    <source>
        <tissue evidence="1">Venom_gland</tissue>
    </source>
</reference>
<proteinExistence type="predicted"/>
<protein>
    <submittedName>
        <fullName evidence="1">Uncharacterized protein</fullName>
    </submittedName>
</protein>
<evidence type="ECO:0000313" key="1">
    <source>
        <dbReference type="EMBL" id="LAA49610.1"/>
    </source>
</evidence>
<dbReference type="AlphaFoldDB" id="A0A2D4FQ69"/>
<reference evidence="1" key="2">
    <citation type="submission" date="2017-11" db="EMBL/GenBank/DDBJ databases">
        <title>Coralsnake Venomics: Analyses of Venom Gland Transcriptomes and Proteomes of Six Brazilian Taxa.</title>
        <authorList>
            <person name="Aird S.D."/>
            <person name="Jorge da Silva N."/>
            <person name="Qiu L."/>
            <person name="Villar-Briones A."/>
            <person name="Aparecida-Saddi V."/>
            <person name="Campos-Telles M.P."/>
            <person name="Grau M."/>
            <person name="Mikheyev A.S."/>
        </authorList>
    </citation>
    <scope>NUCLEOTIDE SEQUENCE</scope>
    <source>
        <tissue evidence="1">Venom_gland</tissue>
    </source>
</reference>
<sequence>MTKANTLSFNSGKYKEKFPLTLTRQDKIHKSFPLYLQDSVESAFPLQVRYHIYLPKFGVLYIQEAIFHRVLHRSQIQANNPVKCATETVKMMSSCGCPRDESVSMIVQATSSAC</sequence>